<evidence type="ECO:0000313" key="9">
    <source>
        <dbReference type="EMBL" id="KAK1401104.1"/>
    </source>
</evidence>
<keyword evidence="10" id="KW-1185">Reference proteome</keyword>
<proteinExistence type="inferred from homology"/>
<evidence type="ECO:0000313" key="10">
    <source>
        <dbReference type="Proteomes" id="UP001237642"/>
    </source>
</evidence>
<evidence type="ECO:0000259" key="8">
    <source>
        <dbReference type="PROSITE" id="PS51387"/>
    </source>
</evidence>
<gene>
    <name evidence="9" type="ORF">POM88_000709</name>
</gene>
<feature type="domain" description="FAD-binding PCMH-type" evidence="8">
    <location>
        <begin position="75"/>
        <end position="249"/>
    </location>
</feature>
<dbReference type="Gene3D" id="3.40.462.20">
    <property type="match status" value="1"/>
</dbReference>
<reference evidence="9" key="2">
    <citation type="submission" date="2023-05" db="EMBL/GenBank/DDBJ databases">
        <authorList>
            <person name="Schelkunov M.I."/>
        </authorList>
    </citation>
    <scope>NUCLEOTIDE SEQUENCE</scope>
    <source>
        <strain evidence="9">Hsosn_3</strain>
        <tissue evidence="9">Leaf</tissue>
    </source>
</reference>
<accession>A0AAD8N8Z5</accession>
<name>A0AAD8N8Z5_9APIA</name>
<dbReference type="Pfam" id="PF08031">
    <property type="entry name" value="BBE"/>
    <property type="match status" value="1"/>
</dbReference>
<dbReference type="Gene3D" id="3.30.43.10">
    <property type="entry name" value="Uridine Diphospho-n-acetylenolpyruvylglucosamine Reductase, domain 2"/>
    <property type="match status" value="1"/>
</dbReference>
<protein>
    <submittedName>
        <fullName evidence="9">Cannabidiolic acid synthase</fullName>
    </submittedName>
</protein>
<evidence type="ECO:0000256" key="3">
    <source>
        <dbReference type="ARBA" id="ARBA00022630"/>
    </source>
</evidence>
<dbReference type="Proteomes" id="UP001237642">
    <property type="component" value="Unassembled WGS sequence"/>
</dbReference>
<dbReference type="InterPro" id="IPR012951">
    <property type="entry name" value="BBE"/>
</dbReference>
<dbReference type="SUPFAM" id="SSF56176">
    <property type="entry name" value="FAD-binding/transporter-associated domain-like"/>
    <property type="match status" value="1"/>
</dbReference>
<evidence type="ECO:0000256" key="4">
    <source>
        <dbReference type="ARBA" id="ARBA00022729"/>
    </source>
</evidence>
<feature type="signal peptide" evidence="7">
    <location>
        <begin position="1"/>
        <end position="25"/>
    </location>
</feature>
<dbReference type="InterPro" id="IPR036318">
    <property type="entry name" value="FAD-bd_PCMH-like_sf"/>
</dbReference>
<feature type="chain" id="PRO_5041974463" evidence="7">
    <location>
        <begin position="26"/>
        <end position="530"/>
    </location>
</feature>
<dbReference type="Gene3D" id="3.30.465.10">
    <property type="match status" value="1"/>
</dbReference>
<dbReference type="PROSITE" id="PS51387">
    <property type="entry name" value="FAD_PCMH"/>
    <property type="match status" value="1"/>
</dbReference>
<keyword evidence="6" id="KW-0325">Glycoprotein</keyword>
<sequence length="530" mass="59236">MKIVTCLQLQLPLLFLCLFPFISLAFQLNTNHQEILQCLVTNSTSMSEVTYAPTNSSYTSILEFSIVNQRFARPETPKPLVIVTPKEESQIQTVIYCCKKHDIQMKIRGAGNDFEGLSFVSDIPFVLLDMINLRHIDVDPVAASATIQSGATAGEVYYAVAQKSKTLGFIGPSFATVGVTGFIGHGGYGTLRRKYGLAADNIIDARIMDANGNILDRKSMGEDLFWAIRGGGPSSFGVILSWKIKLVSVPETVTIFTVKRTIEQNATEIVHRWQTIAPNLPRDAEMRINAYPTKDVSNSRPRGDHITVVVEFVGTYLGTIDKLVPMMQERFPELNLVKEDCSEVSYTQSAMDFPLNLPIRPPEVLLHRSAFKLPTKVKSGHVTSPISKQGLQGMWDMLLKFPNGTYIVFTSFGGIMDEISESAIPYPHRPGVLYMLFLRVRTPEGTTAPFTWIRSFYSYLAPYVVSPRTAYAADSDLDLGVNNQSGVTNYTQASKWGKMYFKNNFDRLVHIKSKVDPTNFFRHEQTIPPL</sequence>
<keyword evidence="4 7" id="KW-0732">Signal</keyword>
<dbReference type="InterPro" id="IPR006094">
    <property type="entry name" value="Oxid_FAD_bind_N"/>
</dbReference>
<dbReference type="AlphaFoldDB" id="A0AAD8N8Z5"/>
<comment type="caution">
    <text evidence="9">The sequence shown here is derived from an EMBL/GenBank/DDBJ whole genome shotgun (WGS) entry which is preliminary data.</text>
</comment>
<dbReference type="EMBL" id="JAUIZM010000001">
    <property type="protein sequence ID" value="KAK1401104.1"/>
    <property type="molecule type" value="Genomic_DNA"/>
</dbReference>
<evidence type="ECO:0000256" key="6">
    <source>
        <dbReference type="ARBA" id="ARBA00023180"/>
    </source>
</evidence>
<keyword evidence="5" id="KW-0274">FAD</keyword>
<dbReference type="GO" id="GO:0016491">
    <property type="term" value="F:oxidoreductase activity"/>
    <property type="evidence" value="ECO:0007669"/>
    <property type="project" value="InterPro"/>
</dbReference>
<comment type="cofactor">
    <cofactor evidence="1">
        <name>FAD</name>
        <dbReference type="ChEBI" id="CHEBI:57692"/>
    </cofactor>
</comment>
<dbReference type="PANTHER" id="PTHR32448">
    <property type="entry name" value="OS08G0158400 PROTEIN"/>
    <property type="match status" value="1"/>
</dbReference>
<reference evidence="9" key="1">
    <citation type="submission" date="2023-02" db="EMBL/GenBank/DDBJ databases">
        <title>Genome of toxic invasive species Heracleum sosnowskyi carries increased number of genes despite the absence of recent whole-genome duplications.</title>
        <authorList>
            <person name="Schelkunov M."/>
            <person name="Shtratnikova V."/>
            <person name="Makarenko M."/>
            <person name="Klepikova A."/>
            <person name="Omelchenko D."/>
            <person name="Novikova G."/>
            <person name="Obukhova E."/>
            <person name="Bogdanov V."/>
            <person name="Penin A."/>
            <person name="Logacheva M."/>
        </authorList>
    </citation>
    <scope>NUCLEOTIDE SEQUENCE</scope>
    <source>
        <strain evidence="9">Hsosn_3</strain>
        <tissue evidence="9">Leaf</tissue>
    </source>
</reference>
<keyword evidence="3" id="KW-0285">Flavoprotein</keyword>
<comment type="similarity">
    <text evidence="2">Belongs to the oxygen-dependent FAD-linked oxidoreductase family.</text>
</comment>
<dbReference type="InterPro" id="IPR016166">
    <property type="entry name" value="FAD-bd_PCMH"/>
</dbReference>
<evidence type="ECO:0000256" key="2">
    <source>
        <dbReference type="ARBA" id="ARBA00005466"/>
    </source>
</evidence>
<organism evidence="9 10">
    <name type="scientific">Heracleum sosnowskyi</name>
    <dbReference type="NCBI Taxonomy" id="360622"/>
    <lineage>
        <taxon>Eukaryota</taxon>
        <taxon>Viridiplantae</taxon>
        <taxon>Streptophyta</taxon>
        <taxon>Embryophyta</taxon>
        <taxon>Tracheophyta</taxon>
        <taxon>Spermatophyta</taxon>
        <taxon>Magnoliopsida</taxon>
        <taxon>eudicotyledons</taxon>
        <taxon>Gunneridae</taxon>
        <taxon>Pentapetalae</taxon>
        <taxon>asterids</taxon>
        <taxon>campanulids</taxon>
        <taxon>Apiales</taxon>
        <taxon>Apiaceae</taxon>
        <taxon>Apioideae</taxon>
        <taxon>apioid superclade</taxon>
        <taxon>Tordylieae</taxon>
        <taxon>Tordyliinae</taxon>
        <taxon>Heracleum</taxon>
    </lineage>
</organism>
<evidence type="ECO:0000256" key="7">
    <source>
        <dbReference type="SAM" id="SignalP"/>
    </source>
</evidence>
<evidence type="ECO:0000256" key="5">
    <source>
        <dbReference type="ARBA" id="ARBA00022827"/>
    </source>
</evidence>
<dbReference type="InterPro" id="IPR016169">
    <property type="entry name" value="FAD-bd_PCMH_sub2"/>
</dbReference>
<dbReference type="GO" id="GO:0071949">
    <property type="term" value="F:FAD binding"/>
    <property type="evidence" value="ECO:0007669"/>
    <property type="project" value="InterPro"/>
</dbReference>
<dbReference type="Pfam" id="PF01565">
    <property type="entry name" value="FAD_binding_4"/>
    <property type="match status" value="1"/>
</dbReference>
<dbReference type="InterPro" id="IPR016167">
    <property type="entry name" value="FAD-bd_PCMH_sub1"/>
</dbReference>
<evidence type="ECO:0000256" key="1">
    <source>
        <dbReference type="ARBA" id="ARBA00001974"/>
    </source>
</evidence>